<evidence type="ECO:0000256" key="3">
    <source>
        <dbReference type="ARBA" id="ARBA00023002"/>
    </source>
</evidence>
<evidence type="ECO:0000256" key="4">
    <source>
        <dbReference type="RuleBase" id="RU000363"/>
    </source>
</evidence>
<dbReference type="PANTHER" id="PTHR44169">
    <property type="entry name" value="NADPH-DEPENDENT 1-ACYLDIHYDROXYACETONE PHOSPHATE REDUCTASE"/>
    <property type="match status" value="1"/>
</dbReference>
<dbReference type="InterPro" id="IPR002347">
    <property type="entry name" value="SDR_fam"/>
</dbReference>
<dbReference type="STRING" id="40998.A0A2P7ZAB3"/>
<dbReference type="OrthoDB" id="2102561at2759"/>
<comment type="caution">
    <text evidence="5">The sequence shown here is derived from an EMBL/GenBank/DDBJ whole genome shotgun (WGS) entry which is preliminary data.</text>
</comment>
<reference evidence="5 6" key="1">
    <citation type="submission" date="2017-05" db="EMBL/GenBank/DDBJ databases">
        <title>Draft genome sequence of Elsinoe australis.</title>
        <authorList>
            <person name="Cheng Q."/>
        </authorList>
    </citation>
    <scope>NUCLEOTIDE SEQUENCE [LARGE SCALE GENOMIC DNA]</scope>
    <source>
        <strain evidence="5 6">NL1</strain>
    </source>
</reference>
<name>A0A2P7ZAB3_9PEZI</name>
<dbReference type="Gene3D" id="3.40.50.720">
    <property type="entry name" value="NAD(P)-binding Rossmann-like Domain"/>
    <property type="match status" value="1"/>
</dbReference>
<dbReference type="GO" id="GO:0019433">
    <property type="term" value="P:triglyceride catabolic process"/>
    <property type="evidence" value="ECO:0007669"/>
    <property type="project" value="TreeGrafter"/>
</dbReference>
<dbReference type="PANTHER" id="PTHR44169:SF6">
    <property type="entry name" value="NADPH-DEPENDENT 1-ACYLDIHYDROXYACETONE PHOSPHATE REDUCTASE"/>
    <property type="match status" value="1"/>
</dbReference>
<dbReference type="SUPFAM" id="SSF51735">
    <property type="entry name" value="NAD(P)-binding Rossmann-fold domains"/>
    <property type="match status" value="1"/>
</dbReference>
<dbReference type="Proteomes" id="UP000243723">
    <property type="component" value="Unassembled WGS sequence"/>
</dbReference>
<dbReference type="GO" id="GO:0005811">
    <property type="term" value="C:lipid droplet"/>
    <property type="evidence" value="ECO:0007669"/>
    <property type="project" value="TreeGrafter"/>
</dbReference>
<evidence type="ECO:0000313" key="6">
    <source>
        <dbReference type="Proteomes" id="UP000243723"/>
    </source>
</evidence>
<gene>
    <name evidence="5" type="ORF">B9Z65_2288</name>
</gene>
<keyword evidence="6" id="KW-1185">Reference proteome</keyword>
<dbReference type="GO" id="GO:0004806">
    <property type="term" value="F:triacylglycerol lipase activity"/>
    <property type="evidence" value="ECO:0007669"/>
    <property type="project" value="TreeGrafter"/>
</dbReference>
<dbReference type="Pfam" id="PF00106">
    <property type="entry name" value="adh_short"/>
    <property type="match status" value="2"/>
</dbReference>
<dbReference type="InterPro" id="IPR036291">
    <property type="entry name" value="NAD(P)-bd_dom_sf"/>
</dbReference>
<evidence type="ECO:0000313" key="5">
    <source>
        <dbReference type="EMBL" id="PSK45148.1"/>
    </source>
</evidence>
<proteinExistence type="inferred from homology"/>
<evidence type="ECO:0000256" key="1">
    <source>
        <dbReference type="ARBA" id="ARBA00006484"/>
    </source>
</evidence>
<dbReference type="AlphaFoldDB" id="A0A2P7ZAB3"/>
<dbReference type="GO" id="GO:0000140">
    <property type="term" value="F:acylglycerone-phosphate reductase (NADP+) activity"/>
    <property type="evidence" value="ECO:0007669"/>
    <property type="project" value="TreeGrafter"/>
</dbReference>
<dbReference type="GO" id="GO:0006654">
    <property type="term" value="P:phosphatidic acid biosynthetic process"/>
    <property type="evidence" value="ECO:0007669"/>
    <property type="project" value="TreeGrafter"/>
</dbReference>
<sequence>MEADSTSATPKRYALVTGCTPGGIGHSLALTLAAPPYNYHVFATVRDPSKPELSTLSSRPNITVLPLDVTSHASITALVECVSTLTSSRLDLLINNAGRNYTVPGIEVSMAEVRSVFETNVFSVIKITNAFAPLLLNAASSPPLSSLSKTGFYPSSGSYLSLDPSTATPRVFRPVLSALNTTLRILTLGLLSSIPVPPARPTIINIGSLAATLPYVFGSVYNASKAALHSYGDTLRVELEPLGVDVVTIITGGVKSNIGRIERHLKRDSRYAAAEKEYAHRQKYAAEVGMRNEEYAMRVAKRVLRGGERGFLWEGAMVGLARAGTWAPQWVVGWWMGGKFGLGKVGKGATGKRD</sequence>
<dbReference type="PROSITE" id="PS00061">
    <property type="entry name" value="ADH_SHORT"/>
    <property type="match status" value="1"/>
</dbReference>
<keyword evidence="2" id="KW-0521">NADP</keyword>
<dbReference type="PRINTS" id="PR00081">
    <property type="entry name" value="GDHRDH"/>
</dbReference>
<dbReference type="PRINTS" id="PR00080">
    <property type="entry name" value="SDRFAMILY"/>
</dbReference>
<keyword evidence="3" id="KW-0560">Oxidoreductase</keyword>
<comment type="similarity">
    <text evidence="1 4">Belongs to the short-chain dehydrogenases/reductases (SDR) family.</text>
</comment>
<protein>
    <submittedName>
        <fullName evidence="5">NADP-dependent 3-hydroxy acid dehydrogenase</fullName>
    </submittedName>
</protein>
<evidence type="ECO:0000256" key="2">
    <source>
        <dbReference type="ARBA" id="ARBA00022857"/>
    </source>
</evidence>
<dbReference type="GO" id="GO:0005783">
    <property type="term" value="C:endoplasmic reticulum"/>
    <property type="evidence" value="ECO:0007669"/>
    <property type="project" value="TreeGrafter"/>
</dbReference>
<organism evidence="5 6">
    <name type="scientific">Elsinoe australis</name>
    <dbReference type="NCBI Taxonomy" id="40998"/>
    <lineage>
        <taxon>Eukaryota</taxon>
        <taxon>Fungi</taxon>
        <taxon>Dikarya</taxon>
        <taxon>Ascomycota</taxon>
        <taxon>Pezizomycotina</taxon>
        <taxon>Dothideomycetes</taxon>
        <taxon>Dothideomycetidae</taxon>
        <taxon>Myriangiales</taxon>
        <taxon>Elsinoaceae</taxon>
        <taxon>Elsinoe</taxon>
    </lineage>
</organism>
<accession>A0A2P7ZAB3</accession>
<dbReference type="EMBL" id="NHZQ01000251">
    <property type="protein sequence ID" value="PSK45148.1"/>
    <property type="molecule type" value="Genomic_DNA"/>
</dbReference>
<dbReference type="InterPro" id="IPR020904">
    <property type="entry name" value="Sc_DH/Rdtase_CS"/>
</dbReference>